<dbReference type="STRING" id="337451.A0A443PP56"/>
<dbReference type="SUPFAM" id="SSF46785">
    <property type="entry name" value="Winged helix' DNA-binding domain"/>
    <property type="match status" value="1"/>
</dbReference>
<keyword evidence="8" id="KW-0539">Nucleus</keyword>
<comment type="caution">
    <text evidence="12">The sequence shown here is derived from an EMBL/GenBank/DDBJ whole genome shotgun (WGS) entry which is preliminary data.</text>
</comment>
<dbReference type="SMART" id="SM00415">
    <property type="entry name" value="HSF"/>
    <property type="match status" value="1"/>
</dbReference>
<evidence type="ECO:0000256" key="10">
    <source>
        <dbReference type="SAM" id="MobiDB-lite"/>
    </source>
</evidence>
<evidence type="ECO:0000256" key="8">
    <source>
        <dbReference type="ARBA" id="ARBA00023242"/>
    </source>
</evidence>
<dbReference type="OrthoDB" id="60033at2759"/>
<dbReference type="EMBL" id="QPKB01000009">
    <property type="protein sequence ID" value="RWR92561.1"/>
    <property type="molecule type" value="Genomic_DNA"/>
</dbReference>
<feature type="compositionally biased region" description="Polar residues" evidence="10">
    <location>
        <begin position="149"/>
        <end position="159"/>
    </location>
</feature>
<keyword evidence="5 12" id="KW-0346">Stress response</keyword>
<feature type="compositionally biased region" description="Low complexity" evidence="10">
    <location>
        <begin position="132"/>
        <end position="144"/>
    </location>
</feature>
<dbReference type="PRINTS" id="PR00056">
    <property type="entry name" value="HSFDOMAIN"/>
</dbReference>
<feature type="region of interest" description="Disordered" evidence="10">
    <location>
        <begin position="102"/>
        <end position="160"/>
    </location>
</feature>
<keyword evidence="3" id="KW-0597">Phosphoprotein</keyword>
<evidence type="ECO:0000256" key="6">
    <source>
        <dbReference type="ARBA" id="ARBA00023125"/>
    </source>
</evidence>
<evidence type="ECO:0000256" key="7">
    <source>
        <dbReference type="ARBA" id="ARBA00023163"/>
    </source>
</evidence>
<evidence type="ECO:0000256" key="4">
    <source>
        <dbReference type="ARBA" id="ARBA00023015"/>
    </source>
</evidence>
<proteinExistence type="inferred from homology"/>
<evidence type="ECO:0000259" key="11">
    <source>
        <dbReference type="PROSITE" id="PS00434"/>
    </source>
</evidence>
<evidence type="ECO:0000256" key="1">
    <source>
        <dbReference type="ARBA" id="ARBA00004123"/>
    </source>
</evidence>
<evidence type="ECO:0000256" key="2">
    <source>
        <dbReference type="ARBA" id="ARBA00011233"/>
    </source>
</evidence>
<evidence type="ECO:0000256" key="3">
    <source>
        <dbReference type="ARBA" id="ARBA00022553"/>
    </source>
</evidence>
<sequence length="283" mass="32103">MGSHSRSSPAPFLTKTYEMVEDPSSDVVISWNESGSTFVVWSPADFSKDLLPRYFKHNNFSSFVRQLNTYGFRKIASDRWEFGNDFFRRGAKDLLCDIRRRRSTPSSQATAHKQNHGPPSPDQSNSFEDQRSSFTSSPKSSLKNHSSHETTATQFSNISDENEKLRKDNHFLISELADAKRQCEGLLVFLCNYLNVDREKINSIMLQGGGDLKAELYKEEVVGEEEDCMKLFGVWLKNKKKRGCRDGEEGLVMGPLKERKMGFDAPWMKTCPSPGGESSKVCN</sequence>
<dbReference type="Gene3D" id="1.10.10.10">
    <property type="entry name" value="Winged helix-like DNA-binding domain superfamily/Winged helix DNA-binding domain"/>
    <property type="match status" value="1"/>
</dbReference>
<dbReference type="FunFam" id="1.10.10.10:FF:000037">
    <property type="entry name" value="Heat stress transcription factor B-4"/>
    <property type="match status" value="1"/>
</dbReference>
<organism evidence="12 13">
    <name type="scientific">Cinnamomum micranthum f. kanehirae</name>
    <dbReference type="NCBI Taxonomy" id="337451"/>
    <lineage>
        <taxon>Eukaryota</taxon>
        <taxon>Viridiplantae</taxon>
        <taxon>Streptophyta</taxon>
        <taxon>Embryophyta</taxon>
        <taxon>Tracheophyta</taxon>
        <taxon>Spermatophyta</taxon>
        <taxon>Magnoliopsida</taxon>
        <taxon>Magnoliidae</taxon>
        <taxon>Laurales</taxon>
        <taxon>Lauraceae</taxon>
        <taxon>Cinnamomum</taxon>
    </lineage>
</organism>
<dbReference type="InterPro" id="IPR036390">
    <property type="entry name" value="WH_DNA-bd_sf"/>
</dbReference>
<evidence type="ECO:0000313" key="13">
    <source>
        <dbReference type="Proteomes" id="UP000283530"/>
    </source>
</evidence>
<feature type="domain" description="HSF-type DNA-binding" evidence="11">
    <location>
        <begin position="51"/>
        <end position="75"/>
    </location>
</feature>
<evidence type="ECO:0000256" key="5">
    <source>
        <dbReference type="ARBA" id="ARBA00023016"/>
    </source>
</evidence>
<protein>
    <submittedName>
        <fullName evidence="12">Heat shock factor protein HSF24-like protein</fullName>
    </submittedName>
</protein>
<dbReference type="GO" id="GO:0000978">
    <property type="term" value="F:RNA polymerase II cis-regulatory region sequence-specific DNA binding"/>
    <property type="evidence" value="ECO:0007669"/>
    <property type="project" value="TreeGrafter"/>
</dbReference>
<name>A0A443PP56_9MAGN</name>
<dbReference type="GO" id="GO:0006357">
    <property type="term" value="P:regulation of transcription by RNA polymerase II"/>
    <property type="evidence" value="ECO:0007669"/>
    <property type="project" value="TreeGrafter"/>
</dbReference>
<keyword evidence="7" id="KW-0804">Transcription</keyword>
<gene>
    <name evidence="12" type="ORF">CKAN_02177700</name>
</gene>
<dbReference type="PROSITE" id="PS00434">
    <property type="entry name" value="HSF_DOMAIN"/>
    <property type="match status" value="1"/>
</dbReference>
<dbReference type="PANTHER" id="PTHR10015:SF329">
    <property type="entry name" value="HEAT STRESS TRANSCRIPTION FACTOR B-1"/>
    <property type="match status" value="1"/>
</dbReference>
<dbReference type="Proteomes" id="UP000283530">
    <property type="component" value="Unassembled WGS sequence"/>
</dbReference>
<dbReference type="InterPro" id="IPR000232">
    <property type="entry name" value="HSF_DNA-bd"/>
</dbReference>
<keyword evidence="4" id="KW-0805">Transcription regulation</keyword>
<keyword evidence="13" id="KW-1185">Reference proteome</keyword>
<comment type="subcellular location">
    <subcellularLocation>
        <location evidence="1">Nucleus</location>
    </subcellularLocation>
</comment>
<comment type="similarity">
    <text evidence="9">Belongs to the HSF family.</text>
</comment>
<dbReference type="GO" id="GO:0003700">
    <property type="term" value="F:DNA-binding transcription factor activity"/>
    <property type="evidence" value="ECO:0007669"/>
    <property type="project" value="InterPro"/>
</dbReference>
<dbReference type="AlphaFoldDB" id="A0A443PP56"/>
<evidence type="ECO:0000256" key="9">
    <source>
        <dbReference type="RuleBase" id="RU004020"/>
    </source>
</evidence>
<accession>A0A443PP56</accession>
<dbReference type="PANTHER" id="PTHR10015">
    <property type="entry name" value="HEAT SHOCK TRANSCRIPTION FACTOR"/>
    <property type="match status" value="1"/>
</dbReference>
<dbReference type="Pfam" id="PF00447">
    <property type="entry name" value="HSF_DNA-bind"/>
    <property type="match status" value="1"/>
</dbReference>
<comment type="subunit">
    <text evidence="2">Homotrimer.</text>
</comment>
<keyword evidence="6" id="KW-0238">DNA-binding</keyword>
<evidence type="ECO:0000313" key="12">
    <source>
        <dbReference type="EMBL" id="RWR92561.1"/>
    </source>
</evidence>
<dbReference type="InterPro" id="IPR036388">
    <property type="entry name" value="WH-like_DNA-bd_sf"/>
</dbReference>
<dbReference type="GO" id="GO:0005634">
    <property type="term" value="C:nucleus"/>
    <property type="evidence" value="ECO:0007669"/>
    <property type="project" value="UniProtKB-SubCell"/>
</dbReference>
<reference evidence="12 13" key="1">
    <citation type="journal article" date="2019" name="Nat. Plants">
        <title>Stout camphor tree genome fills gaps in understanding of flowering plant genome evolution.</title>
        <authorList>
            <person name="Chaw S.M."/>
            <person name="Liu Y.C."/>
            <person name="Wu Y.W."/>
            <person name="Wang H.Y."/>
            <person name="Lin C.I."/>
            <person name="Wu C.S."/>
            <person name="Ke H.M."/>
            <person name="Chang L.Y."/>
            <person name="Hsu C.Y."/>
            <person name="Yang H.T."/>
            <person name="Sudianto E."/>
            <person name="Hsu M.H."/>
            <person name="Wu K.P."/>
            <person name="Wang L.N."/>
            <person name="Leebens-Mack J.H."/>
            <person name="Tsai I.J."/>
        </authorList>
    </citation>
    <scope>NUCLEOTIDE SEQUENCE [LARGE SCALE GENOMIC DNA]</scope>
    <source>
        <strain evidence="13">cv. Chaw 1501</strain>
        <tissue evidence="12">Young leaves</tissue>
    </source>
</reference>